<evidence type="ECO:0000313" key="2">
    <source>
        <dbReference type="EMBL" id="KAK9018381.1"/>
    </source>
</evidence>
<reference evidence="2 3" key="1">
    <citation type="journal article" date="2024" name="G3 (Bethesda)">
        <title>Genome assembly of Hibiscus sabdariffa L. provides insights into metabolisms of medicinal natural products.</title>
        <authorList>
            <person name="Kim T."/>
        </authorList>
    </citation>
    <scope>NUCLEOTIDE SEQUENCE [LARGE SCALE GENOMIC DNA]</scope>
    <source>
        <strain evidence="2">TK-2024</strain>
        <tissue evidence="2">Old leaves</tissue>
    </source>
</reference>
<evidence type="ECO:0000313" key="3">
    <source>
        <dbReference type="Proteomes" id="UP001396334"/>
    </source>
</evidence>
<feature type="compositionally biased region" description="Basic and acidic residues" evidence="1">
    <location>
        <begin position="33"/>
        <end position="44"/>
    </location>
</feature>
<accession>A0ABR2S037</accession>
<organism evidence="2 3">
    <name type="scientific">Hibiscus sabdariffa</name>
    <name type="common">roselle</name>
    <dbReference type="NCBI Taxonomy" id="183260"/>
    <lineage>
        <taxon>Eukaryota</taxon>
        <taxon>Viridiplantae</taxon>
        <taxon>Streptophyta</taxon>
        <taxon>Embryophyta</taxon>
        <taxon>Tracheophyta</taxon>
        <taxon>Spermatophyta</taxon>
        <taxon>Magnoliopsida</taxon>
        <taxon>eudicotyledons</taxon>
        <taxon>Gunneridae</taxon>
        <taxon>Pentapetalae</taxon>
        <taxon>rosids</taxon>
        <taxon>malvids</taxon>
        <taxon>Malvales</taxon>
        <taxon>Malvaceae</taxon>
        <taxon>Malvoideae</taxon>
        <taxon>Hibiscus</taxon>
    </lineage>
</organism>
<protein>
    <submittedName>
        <fullName evidence="2">Uncharacterized protein</fullName>
    </submittedName>
</protein>
<proteinExistence type="predicted"/>
<name>A0ABR2S037_9ROSI</name>
<gene>
    <name evidence="2" type="ORF">V6N11_001357</name>
</gene>
<keyword evidence="3" id="KW-1185">Reference proteome</keyword>
<dbReference type="EMBL" id="JBBPBN010000019">
    <property type="protein sequence ID" value="KAK9018381.1"/>
    <property type="molecule type" value="Genomic_DNA"/>
</dbReference>
<sequence>MSHPFNHLLLHPSGAFTEEAAEGSGILPAATTESDHQERLHEHASQVADSSDHMVGPAHPIHEPTLTSIQDCIDLLMECGQALQLIP</sequence>
<dbReference type="Proteomes" id="UP001396334">
    <property type="component" value="Unassembled WGS sequence"/>
</dbReference>
<comment type="caution">
    <text evidence="2">The sequence shown here is derived from an EMBL/GenBank/DDBJ whole genome shotgun (WGS) entry which is preliminary data.</text>
</comment>
<feature type="region of interest" description="Disordered" evidence="1">
    <location>
        <begin position="17"/>
        <end position="62"/>
    </location>
</feature>
<evidence type="ECO:0000256" key="1">
    <source>
        <dbReference type="SAM" id="MobiDB-lite"/>
    </source>
</evidence>